<evidence type="ECO:0000313" key="4">
    <source>
        <dbReference type="EMBL" id="ORY49420.1"/>
    </source>
</evidence>
<comment type="caution">
    <text evidence="4">The sequence shown here is derived from an EMBL/GenBank/DDBJ whole genome shotgun (WGS) entry which is preliminary data.</text>
</comment>
<dbReference type="InterPro" id="IPR019775">
    <property type="entry name" value="WD40_repeat_CS"/>
</dbReference>
<reference evidence="4 5" key="1">
    <citation type="submission" date="2016-07" db="EMBL/GenBank/DDBJ databases">
        <title>Pervasive Adenine N6-methylation of Active Genes in Fungi.</title>
        <authorList>
            <consortium name="DOE Joint Genome Institute"/>
            <person name="Mondo S.J."/>
            <person name="Dannebaum R.O."/>
            <person name="Kuo R.C."/>
            <person name="Labutti K."/>
            <person name="Haridas S."/>
            <person name="Kuo A."/>
            <person name="Salamov A."/>
            <person name="Ahrendt S.R."/>
            <person name="Lipzen A."/>
            <person name="Sullivan W."/>
            <person name="Andreopoulos W.B."/>
            <person name="Clum A."/>
            <person name="Lindquist E."/>
            <person name="Daum C."/>
            <person name="Ramamoorthy G.K."/>
            <person name="Gryganskyi A."/>
            <person name="Culley D."/>
            <person name="Magnuson J.K."/>
            <person name="James T.Y."/>
            <person name="O'Malley M.A."/>
            <person name="Stajich J.E."/>
            <person name="Spatafora J.W."/>
            <person name="Visel A."/>
            <person name="Grigoriev I.V."/>
        </authorList>
    </citation>
    <scope>NUCLEOTIDE SEQUENCE [LARGE SCALE GENOMIC DNA]</scope>
    <source>
        <strain evidence="4 5">JEL800</strain>
    </source>
</reference>
<organism evidence="4 5">
    <name type="scientific">Rhizoclosmatium globosum</name>
    <dbReference type="NCBI Taxonomy" id="329046"/>
    <lineage>
        <taxon>Eukaryota</taxon>
        <taxon>Fungi</taxon>
        <taxon>Fungi incertae sedis</taxon>
        <taxon>Chytridiomycota</taxon>
        <taxon>Chytridiomycota incertae sedis</taxon>
        <taxon>Chytridiomycetes</taxon>
        <taxon>Chytridiales</taxon>
        <taxon>Chytriomycetaceae</taxon>
        <taxon>Rhizoclosmatium</taxon>
    </lineage>
</organism>
<evidence type="ECO:0000256" key="2">
    <source>
        <dbReference type="ARBA" id="ARBA00022737"/>
    </source>
</evidence>
<dbReference type="OrthoDB" id="400at2759"/>
<feature type="repeat" description="WD" evidence="3">
    <location>
        <begin position="246"/>
        <end position="277"/>
    </location>
</feature>
<keyword evidence="1 3" id="KW-0853">WD repeat</keyword>
<dbReference type="AlphaFoldDB" id="A0A1Y2CQV8"/>
<dbReference type="SUPFAM" id="SSF50978">
    <property type="entry name" value="WD40 repeat-like"/>
    <property type="match status" value="1"/>
</dbReference>
<dbReference type="PROSITE" id="PS00678">
    <property type="entry name" value="WD_REPEATS_1"/>
    <property type="match status" value="1"/>
</dbReference>
<evidence type="ECO:0000256" key="1">
    <source>
        <dbReference type="ARBA" id="ARBA00022574"/>
    </source>
</evidence>
<protein>
    <submittedName>
        <fullName evidence="4">WD40 repeat-like protein</fullName>
    </submittedName>
</protein>
<dbReference type="STRING" id="329046.A0A1Y2CQV8"/>
<dbReference type="PANTHER" id="PTHR22847:SF637">
    <property type="entry name" value="WD REPEAT DOMAIN 5B"/>
    <property type="match status" value="1"/>
</dbReference>
<feature type="repeat" description="WD" evidence="3">
    <location>
        <begin position="181"/>
        <end position="223"/>
    </location>
</feature>
<keyword evidence="2" id="KW-0677">Repeat</keyword>
<feature type="repeat" description="WD" evidence="3">
    <location>
        <begin position="344"/>
        <end position="385"/>
    </location>
</feature>
<dbReference type="InterPro" id="IPR036322">
    <property type="entry name" value="WD40_repeat_dom_sf"/>
</dbReference>
<dbReference type="PROSITE" id="PS50294">
    <property type="entry name" value="WD_REPEATS_REGION"/>
    <property type="match status" value="4"/>
</dbReference>
<dbReference type="GO" id="GO:1990234">
    <property type="term" value="C:transferase complex"/>
    <property type="evidence" value="ECO:0007669"/>
    <property type="project" value="UniProtKB-ARBA"/>
</dbReference>
<accession>A0A1Y2CQV8</accession>
<dbReference type="InterPro" id="IPR015943">
    <property type="entry name" value="WD40/YVTN_repeat-like_dom_sf"/>
</dbReference>
<dbReference type="PROSITE" id="PS50082">
    <property type="entry name" value="WD_REPEATS_2"/>
    <property type="match status" value="5"/>
</dbReference>
<gene>
    <name evidence="4" type="ORF">BCR33DRAFT_847403</name>
</gene>
<sequence length="767" mass="87232">MTSLYPANNNNQSYNQYGDPIPTIHATDASTDGQHVIIAKRRVVKVHLKQCLAIDVPIAAFHIHKQSGLLVVASGKVLYLFDLERLGFLQKYGRTNGSIHRENILDVKFDYTATRMVSAGEDKRIVIWNVKDVKSEKILEGHQGKVFQVEFTREGENIISCSDDGRVFVWEWRTGAILLSYLRHPAAVRSIAFFPDRPDKIVVGRSDGAIAIWDLTVRGIIDTIEPDPDWLRDGEEHSLVGWHGIHKHHSGAIMALAVSPNGRYMASAATDHTTKLWGVVSYMKDVDVVQAELREANQKSRQLDKYIDVLDEKYDVQIKMQEFVGLRVGEVPIPTGYHSDLIFTFRHDSTVLSVAFNPASDICITGSMDSTCRLWSCRRGDLLFQINVPAPVSSVISSMDSEEMYLVCQNRVLIFGYQASAKEEELPESWRISADAFYSGDNTRAKNTPDTRVYVDSDEEDLDQMDPEKLAAKKANMTISELKQLISHGLVLPSFLDTLLAQFPDVDAERLIYLMKKYKLHPRQLLQLLVNSKYHPRDILMALSGKVDTGKLYELALSGNPISSLMAKLGYKPYDENNDKNAQIFLHYRDFAPELYMERPPKPGFNDKSLRDQLYYTGAQGERYRGELQGPKYQRHTPTGDLLHFIPSIQLKLLKDLQAHREVKPIFLRQILMETPKQPNFSPEYKIRDTTPWVPGRGPVSREGVRFNEAIPSTRHGPIMPLNSYACNYSRKRDAQVQLPFHCTERGKYKEQVPRPSLILTARRKDT</sequence>
<dbReference type="Gene3D" id="2.130.10.10">
    <property type="entry name" value="YVTN repeat-like/Quinoprotein amine dehydrogenase"/>
    <property type="match status" value="2"/>
</dbReference>
<dbReference type="Pfam" id="PF00400">
    <property type="entry name" value="WD40"/>
    <property type="match status" value="5"/>
</dbReference>
<dbReference type="EMBL" id="MCGO01000009">
    <property type="protein sequence ID" value="ORY49420.1"/>
    <property type="molecule type" value="Genomic_DNA"/>
</dbReference>
<keyword evidence="5" id="KW-1185">Reference proteome</keyword>
<feature type="repeat" description="WD" evidence="3">
    <location>
        <begin position="139"/>
        <end position="180"/>
    </location>
</feature>
<proteinExistence type="predicted"/>
<feature type="repeat" description="WD" evidence="3">
    <location>
        <begin position="97"/>
        <end position="138"/>
    </location>
</feature>
<dbReference type="Proteomes" id="UP000193642">
    <property type="component" value="Unassembled WGS sequence"/>
</dbReference>
<dbReference type="InterPro" id="IPR001680">
    <property type="entry name" value="WD40_rpt"/>
</dbReference>
<dbReference type="SMART" id="SM00320">
    <property type="entry name" value="WD40"/>
    <property type="match status" value="6"/>
</dbReference>
<name>A0A1Y2CQV8_9FUNG</name>
<evidence type="ECO:0000313" key="5">
    <source>
        <dbReference type="Proteomes" id="UP000193642"/>
    </source>
</evidence>
<evidence type="ECO:0000256" key="3">
    <source>
        <dbReference type="PROSITE-ProRule" id="PRU00221"/>
    </source>
</evidence>
<dbReference type="PANTHER" id="PTHR22847">
    <property type="entry name" value="WD40 REPEAT PROTEIN"/>
    <property type="match status" value="1"/>
</dbReference>